<dbReference type="SUPFAM" id="SSF52540">
    <property type="entry name" value="P-loop containing nucleoside triphosphate hydrolases"/>
    <property type="match status" value="1"/>
</dbReference>
<name>A0ABR9RLQ5_9FIRM</name>
<gene>
    <name evidence="2" type="ORF">INF30_11660</name>
</gene>
<dbReference type="Pfam" id="PF08011">
    <property type="entry name" value="PDDEXK_9"/>
    <property type="match status" value="1"/>
</dbReference>
<dbReference type="RefSeq" id="WP_226395319.1">
    <property type="nucleotide sequence ID" value="NZ_JADCKL010000011.1"/>
</dbReference>
<dbReference type="InterPro" id="IPR027417">
    <property type="entry name" value="P-loop_NTPase"/>
</dbReference>
<reference evidence="2 3" key="1">
    <citation type="submission" date="2020-10" db="EMBL/GenBank/DDBJ databases">
        <title>ChiBAC.</title>
        <authorList>
            <person name="Zenner C."/>
            <person name="Hitch T.C.A."/>
            <person name="Clavel T."/>
        </authorList>
    </citation>
    <scope>NUCLEOTIDE SEQUENCE [LARGE SCALE GENOMIC DNA]</scope>
    <source>
        <strain evidence="2 3">DSM 108991</strain>
    </source>
</reference>
<dbReference type="PANTHER" id="PTHR34825">
    <property type="entry name" value="CONSERVED PROTEIN, WITH A WEAK D-GALACTARATE DEHYDRATASE/ALTRONATE HYDROLASE DOMAIN"/>
    <property type="match status" value="1"/>
</dbReference>
<evidence type="ECO:0000313" key="2">
    <source>
        <dbReference type="EMBL" id="MBE5063909.1"/>
    </source>
</evidence>
<dbReference type="EMBL" id="JADCKL010000011">
    <property type="protein sequence ID" value="MBE5063909.1"/>
    <property type="molecule type" value="Genomic_DNA"/>
</dbReference>
<dbReference type="Proteomes" id="UP000758652">
    <property type="component" value="Unassembled WGS sequence"/>
</dbReference>
<comment type="caution">
    <text evidence="2">The sequence shown here is derived from an EMBL/GenBank/DDBJ whole genome shotgun (WGS) entry which is preliminary data.</text>
</comment>
<proteinExistence type="predicted"/>
<dbReference type="Gene3D" id="3.40.50.300">
    <property type="entry name" value="P-loop containing nucleotide triphosphate hydrolases"/>
    <property type="match status" value="1"/>
</dbReference>
<keyword evidence="3" id="KW-1185">Reference proteome</keyword>
<dbReference type="InterPro" id="IPR018631">
    <property type="entry name" value="AAA-ATPase-like_dom"/>
</dbReference>
<dbReference type="Pfam" id="PF09820">
    <property type="entry name" value="AAA-ATPase_like"/>
    <property type="match status" value="1"/>
</dbReference>
<dbReference type="PANTHER" id="PTHR34825:SF1">
    <property type="entry name" value="AAA-ATPASE-LIKE DOMAIN-CONTAINING PROTEIN"/>
    <property type="match status" value="1"/>
</dbReference>
<dbReference type="InterPro" id="IPR012547">
    <property type="entry name" value="PDDEXK_9"/>
</dbReference>
<feature type="domain" description="AAA-ATPase-like" evidence="1">
    <location>
        <begin position="7"/>
        <end position="228"/>
    </location>
</feature>
<evidence type="ECO:0000313" key="3">
    <source>
        <dbReference type="Proteomes" id="UP000758652"/>
    </source>
</evidence>
<evidence type="ECO:0000259" key="1">
    <source>
        <dbReference type="Pfam" id="PF09820"/>
    </source>
</evidence>
<sequence length="573" mass="66981">MARVVGIGLQDFSKIQKEKVFYIDKTKFIKEWWDSKDEVVLITRPRRFGKTLTMSMVEQFFSIAYAENNYFEEMEIWKEERFRNLQGTYPVVSLSFSSVKERNYEDARKKICATIQMLYQKYWFLLDGNTLNEQEKEEFLEVTADMPEYEATLTLKKLSCYLKRYYGKNVIILLDEYDTPMQEAYVKGYWQELADFIRNLLNATFKDNPDLERGIMTGITRVSKESIFSGLNHLKVITTTSNEYADCFGFTKEEVLNALKEYGLEDRQNEVKKWYDGFCFGDIKDIYNPWSIINYLDNKVAAPYWVNTSSNDLIGKVLQEGNVQIKESFERLLRQEAIYTEIDEQIIYGQLDIDENAIWSLMLASGYLKVNSSYVKETSRGWNQIYELSITNFEVLIMLKKMVRSWFSPSASNYNEFMKALLQDDIKAMNVYMNRVATSVFSFFDTGKMPSEATEPERFYHGFVLGLIVDLEERYSITSNRESGFGRYDVMLEPKNKKDPAILMEFKIQDPDDEKDLSQTVEAALDQIDQKKYATELIKKGISPEQIRKYGFAFCGKKILIGKRSAGMENHSE</sequence>
<accession>A0ABR9RLQ5</accession>
<organism evidence="2 3">
    <name type="scientific">Claveliimonas monacensis</name>
    <dbReference type="NCBI Taxonomy" id="2779351"/>
    <lineage>
        <taxon>Bacteria</taxon>
        <taxon>Bacillati</taxon>
        <taxon>Bacillota</taxon>
        <taxon>Clostridia</taxon>
        <taxon>Lachnospirales</taxon>
        <taxon>Lachnospiraceae</taxon>
        <taxon>Claveliimonas</taxon>
    </lineage>
</organism>
<protein>
    <submittedName>
        <fullName evidence="2">AAA family ATPase</fullName>
    </submittedName>
</protein>